<dbReference type="EC" id="3.11.1.1" evidence="2"/>
<feature type="binding site" evidence="2">
    <location>
        <position position="13"/>
    </location>
    <ligand>
        <name>Mg(2+)</name>
        <dbReference type="ChEBI" id="CHEBI:18420"/>
    </ligand>
</feature>
<feature type="binding site" evidence="2">
    <location>
        <position position="11"/>
    </location>
    <ligand>
        <name>Mg(2+)</name>
        <dbReference type="ChEBI" id="CHEBI:18420"/>
    </ligand>
</feature>
<comment type="similarity">
    <text evidence="2">Belongs to the HAD-like hydrolase superfamily. PhnX family.</text>
</comment>
<reference evidence="3 4" key="1">
    <citation type="submission" date="2017-05" db="EMBL/GenBank/DDBJ databases">
        <title>Genome of Polynucleobacter sp. MWH-Feld-100.</title>
        <authorList>
            <person name="Hahn M.W."/>
        </authorList>
    </citation>
    <scope>NUCLEOTIDE SEQUENCE [LARGE SCALE GENOMIC DNA]</scope>
    <source>
        <strain evidence="3 4">MWH-Feld-100</strain>
    </source>
</reference>
<dbReference type="Gene3D" id="1.10.150.240">
    <property type="entry name" value="Putative phosphatase, domain 2"/>
    <property type="match status" value="1"/>
</dbReference>
<feature type="active site" description="Nucleophile" evidence="2">
    <location>
        <position position="11"/>
    </location>
</feature>
<sequence length="273" mass="30207">MKTWVKAVIFDWAGTTVDYGSRAPMGAFVKLFQSEGIKMTIAQARIPMGINKWDHINALLSLPEIQTQWLKIHGKSHTDVDVDRLLDIFVPMNKVSILECGQLIPGVAALAKALRERDIKIGSTTGYTRELLDLLLPIAKEQGYEVDVFSYSGDTTLGRPSAQMMIKCARQLGLENPLSFIKVDDTQPGIEEGKSFGCWTVGVAVSGNTLGLSLEELEAFPVDEADRLKNVARVNMQEMQPDFVIDSVADLLPVIDEINKRLDLGQKPNSYNI</sequence>
<dbReference type="GO" id="GO:0008967">
    <property type="term" value="F:phosphoglycolate phosphatase activity"/>
    <property type="evidence" value="ECO:0007669"/>
    <property type="project" value="TreeGrafter"/>
</dbReference>
<protein>
    <recommendedName>
        <fullName evidence="2">Phosphonoacetaldehyde hydrolase</fullName>
        <shortName evidence="2">Phosphonatase</shortName>
        <ecNumber evidence="2">3.11.1.1</ecNumber>
    </recommendedName>
    <alternativeName>
        <fullName evidence="2">Phosphonoacetaldehyde phosphonohydrolase</fullName>
    </alternativeName>
</protein>
<dbReference type="OrthoDB" id="5504491at2"/>
<comment type="subunit">
    <text evidence="2">Homodimer.</text>
</comment>
<dbReference type="Proteomes" id="UP000197528">
    <property type="component" value="Unassembled WGS sequence"/>
</dbReference>
<comment type="catalytic activity">
    <reaction evidence="2">
        <text>phosphonoacetaldehyde + H2O = acetaldehyde + phosphate + H(+)</text>
        <dbReference type="Rhea" id="RHEA:18905"/>
        <dbReference type="ChEBI" id="CHEBI:15343"/>
        <dbReference type="ChEBI" id="CHEBI:15377"/>
        <dbReference type="ChEBI" id="CHEBI:15378"/>
        <dbReference type="ChEBI" id="CHEBI:43474"/>
        <dbReference type="ChEBI" id="CHEBI:58383"/>
        <dbReference type="EC" id="3.11.1.1"/>
    </reaction>
</comment>
<dbReference type="EMBL" id="NGUP01000005">
    <property type="protein sequence ID" value="OWS68960.1"/>
    <property type="molecule type" value="Genomic_DNA"/>
</dbReference>
<name>A0A254PQY9_9BURK</name>
<dbReference type="PANTHER" id="PTHR43434:SF19">
    <property type="entry name" value="PHOSPHONOACETALDEHYDE HYDROLASE"/>
    <property type="match status" value="1"/>
</dbReference>
<dbReference type="AlphaFoldDB" id="A0A254PQY9"/>
<keyword evidence="2 3" id="KW-0378">Hydrolase</keyword>
<dbReference type="GO" id="GO:0050194">
    <property type="term" value="F:phosphonoacetaldehyde hydrolase activity"/>
    <property type="evidence" value="ECO:0007669"/>
    <property type="project" value="UniProtKB-UniRule"/>
</dbReference>
<dbReference type="GO" id="GO:0000287">
    <property type="term" value="F:magnesium ion binding"/>
    <property type="evidence" value="ECO:0007669"/>
    <property type="project" value="UniProtKB-UniRule"/>
</dbReference>
<dbReference type="GO" id="GO:0005829">
    <property type="term" value="C:cytosol"/>
    <property type="evidence" value="ECO:0007669"/>
    <property type="project" value="TreeGrafter"/>
</dbReference>
<comment type="cofactor">
    <cofactor evidence="2">
        <name>Mg(2+)</name>
        <dbReference type="ChEBI" id="CHEBI:18420"/>
    </cofactor>
    <text evidence="2">Binds 1 Mg(2+) ion per subunit.</text>
</comment>
<dbReference type="SUPFAM" id="SSF56784">
    <property type="entry name" value="HAD-like"/>
    <property type="match status" value="1"/>
</dbReference>
<dbReference type="GO" id="GO:0006281">
    <property type="term" value="P:DNA repair"/>
    <property type="evidence" value="ECO:0007669"/>
    <property type="project" value="TreeGrafter"/>
</dbReference>
<dbReference type="InterPro" id="IPR006323">
    <property type="entry name" value="Phosphonoacetald_hydro"/>
</dbReference>
<dbReference type="InterPro" id="IPR036412">
    <property type="entry name" value="HAD-like_sf"/>
</dbReference>
<dbReference type="RefSeq" id="WP_088526181.1">
    <property type="nucleotide sequence ID" value="NZ_NGUP01000005.1"/>
</dbReference>
<dbReference type="NCBIfam" id="TIGR01422">
    <property type="entry name" value="phosphonatase"/>
    <property type="match status" value="1"/>
</dbReference>
<dbReference type="SFLD" id="SFLDS00003">
    <property type="entry name" value="Haloacid_Dehalogenase"/>
    <property type="match status" value="1"/>
</dbReference>
<evidence type="ECO:0000313" key="4">
    <source>
        <dbReference type="Proteomes" id="UP000197528"/>
    </source>
</evidence>
<dbReference type="NCBIfam" id="TIGR01509">
    <property type="entry name" value="HAD-SF-IA-v3"/>
    <property type="match status" value="1"/>
</dbReference>
<feature type="active site" description="Schiff-base intermediate with substrate" evidence="2">
    <location>
        <position position="52"/>
    </location>
</feature>
<dbReference type="InterPro" id="IPR006439">
    <property type="entry name" value="HAD-SF_hydro_IA"/>
</dbReference>
<keyword evidence="2" id="KW-0460">Magnesium</keyword>
<dbReference type="Pfam" id="PF00702">
    <property type="entry name" value="Hydrolase"/>
    <property type="match status" value="1"/>
</dbReference>
<organism evidence="3 4">
    <name type="scientific">Polynucleobacter campilacus</name>
    <dbReference type="NCBI Taxonomy" id="1743163"/>
    <lineage>
        <taxon>Bacteria</taxon>
        <taxon>Pseudomonadati</taxon>
        <taxon>Pseudomonadota</taxon>
        <taxon>Betaproteobacteria</taxon>
        <taxon>Burkholderiales</taxon>
        <taxon>Burkholderiaceae</taxon>
        <taxon>Polynucleobacter</taxon>
    </lineage>
</organism>
<evidence type="ECO:0000256" key="1">
    <source>
        <dbReference type="ARBA" id="ARBA00023270"/>
    </source>
</evidence>
<proteinExistence type="inferred from homology"/>
<dbReference type="HAMAP" id="MF_01375">
    <property type="entry name" value="PhnX"/>
    <property type="match status" value="1"/>
</dbReference>
<keyword evidence="2" id="KW-0479">Metal-binding</keyword>
<feature type="binding site" evidence="2">
    <location>
        <position position="185"/>
    </location>
    <ligand>
        <name>Mg(2+)</name>
        <dbReference type="ChEBI" id="CHEBI:18420"/>
    </ligand>
</feature>
<keyword evidence="4" id="KW-1185">Reference proteome</keyword>
<dbReference type="SFLD" id="SFLDG01129">
    <property type="entry name" value="C1.5:_HAD__Beta-PGM__Phosphata"/>
    <property type="match status" value="1"/>
</dbReference>
<dbReference type="InterPro" id="IPR050155">
    <property type="entry name" value="HAD-like_hydrolase_sf"/>
</dbReference>
<accession>A0A254PQY9</accession>
<dbReference type="GO" id="GO:0019700">
    <property type="term" value="P:organic phosphonate catabolic process"/>
    <property type="evidence" value="ECO:0007669"/>
    <property type="project" value="InterPro"/>
</dbReference>
<dbReference type="InterPro" id="IPR023198">
    <property type="entry name" value="PGP-like_dom2"/>
</dbReference>
<dbReference type="Gene3D" id="3.40.50.1000">
    <property type="entry name" value="HAD superfamily/HAD-like"/>
    <property type="match status" value="1"/>
</dbReference>
<comment type="caution">
    <text evidence="3">The sequence shown here is derived from an EMBL/GenBank/DDBJ whole genome shotgun (WGS) entry which is preliminary data.</text>
</comment>
<dbReference type="PANTHER" id="PTHR43434">
    <property type="entry name" value="PHOSPHOGLYCOLATE PHOSPHATASE"/>
    <property type="match status" value="1"/>
</dbReference>
<evidence type="ECO:0000256" key="2">
    <source>
        <dbReference type="HAMAP-Rule" id="MF_01375"/>
    </source>
</evidence>
<keyword evidence="1 2" id="KW-0704">Schiff base</keyword>
<comment type="function">
    <text evidence="2">Involved in phosphonate degradation.</text>
</comment>
<dbReference type="InterPro" id="IPR023214">
    <property type="entry name" value="HAD_sf"/>
</dbReference>
<gene>
    <name evidence="2" type="primary">phnX</name>
    <name evidence="3" type="ORF">CBI31_09610</name>
</gene>
<evidence type="ECO:0000313" key="3">
    <source>
        <dbReference type="EMBL" id="OWS68960.1"/>
    </source>
</evidence>